<evidence type="ECO:0000256" key="1">
    <source>
        <dbReference type="ARBA" id="ARBA00004479"/>
    </source>
</evidence>
<evidence type="ECO:0000256" key="3">
    <source>
        <dbReference type="ARBA" id="ARBA00022729"/>
    </source>
</evidence>
<dbReference type="SMART" id="SM00365">
    <property type="entry name" value="LRR_SD22"/>
    <property type="match status" value="3"/>
</dbReference>
<accession>A0AAE1SAI0</accession>
<name>A0AAE1SAI0_9SOLA</name>
<dbReference type="SUPFAM" id="SSF52058">
    <property type="entry name" value="L domain-like"/>
    <property type="match status" value="1"/>
</dbReference>
<dbReference type="PRINTS" id="PR00019">
    <property type="entry name" value="LEURICHRPT"/>
</dbReference>
<evidence type="ECO:0000259" key="8">
    <source>
        <dbReference type="Pfam" id="PF23598"/>
    </source>
</evidence>
<keyword evidence="5" id="KW-0675">Receptor</keyword>
<keyword evidence="3" id="KW-0732">Signal</keyword>
<evidence type="ECO:0000256" key="7">
    <source>
        <dbReference type="SAM" id="MobiDB-lite"/>
    </source>
</evidence>
<evidence type="ECO:0000313" key="10">
    <source>
        <dbReference type="Proteomes" id="UP001291623"/>
    </source>
</evidence>
<feature type="region of interest" description="Disordered" evidence="7">
    <location>
        <begin position="54"/>
        <end position="98"/>
    </location>
</feature>
<dbReference type="InterPro" id="IPR055414">
    <property type="entry name" value="LRR_R13L4/SHOC2-like"/>
</dbReference>
<gene>
    <name evidence="9" type="ORF">RND71_013982</name>
</gene>
<dbReference type="InterPro" id="IPR032675">
    <property type="entry name" value="LRR_dom_sf"/>
</dbReference>
<keyword evidence="6" id="KW-0325">Glycoprotein</keyword>
<reference evidence="9" key="1">
    <citation type="submission" date="2023-12" db="EMBL/GenBank/DDBJ databases">
        <title>Genome assembly of Anisodus tanguticus.</title>
        <authorList>
            <person name="Wang Y.-J."/>
        </authorList>
    </citation>
    <scope>NUCLEOTIDE SEQUENCE</scope>
    <source>
        <strain evidence="9">KB-2021</strain>
        <tissue evidence="9">Leaf</tissue>
    </source>
</reference>
<keyword evidence="4" id="KW-0677">Repeat</keyword>
<dbReference type="PANTHER" id="PTHR48053:SF44">
    <property type="entry name" value="LEUCINE-RICH REPEAT DOMAIN, L DOMAIN-CONTAINING PROTEIN-RELATED"/>
    <property type="match status" value="1"/>
</dbReference>
<organism evidence="9 10">
    <name type="scientific">Anisodus tanguticus</name>
    <dbReference type="NCBI Taxonomy" id="243964"/>
    <lineage>
        <taxon>Eukaryota</taxon>
        <taxon>Viridiplantae</taxon>
        <taxon>Streptophyta</taxon>
        <taxon>Embryophyta</taxon>
        <taxon>Tracheophyta</taxon>
        <taxon>Spermatophyta</taxon>
        <taxon>Magnoliopsida</taxon>
        <taxon>eudicotyledons</taxon>
        <taxon>Gunneridae</taxon>
        <taxon>Pentapetalae</taxon>
        <taxon>asterids</taxon>
        <taxon>lamiids</taxon>
        <taxon>Solanales</taxon>
        <taxon>Solanaceae</taxon>
        <taxon>Solanoideae</taxon>
        <taxon>Hyoscyameae</taxon>
        <taxon>Anisodus</taxon>
    </lineage>
</organism>
<dbReference type="Pfam" id="PF23598">
    <property type="entry name" value="LRR_14"/>
    <property type="match status" value="1"/>
</dbReference>
<comment type="subcellular location">
    <subcellularLocation>
        <location evidence="1">Membrane</location>
        <topology evidence="1">Single-pass type I membrane protein</topology>
    </subcellularLocation>
</comment>
<dbReference type="EMBL" id="JAVYJV010000007">
    <property type="protein sequence ID" value="KAK4366102.1"/>
    <property type="molecule type" value="Genomic_DNA"/>
</dbReference>
<keyword evidence="2" id="KW-0433">Leucine-rich repeat</keyword>
<feature type="compositionally biased region" description="Basic residues" evidence="7">
    <location>
        <begin position="79"/>
        <end position="95"/>
    </location>
</feature>
<dbReference type="Gene3D" id="3.80.10.10">
    <property type="entry name" value="Ribonuclease Inhibitor"/>
    <property type="match status" value="1"/>
</dbReference>
<dbReference type="InterPro" id="IPR051716">
    <property type="entry name" value="Plant_RL_S/T_kinase"/>
</dbReference>
<evidence type="ECO:0000256" key="4">
    <source>
        <dbReference type="ARBA" id="ARBA00022737"/>
    </source>
</evidence>
<evidence type="ECO:0000256" key="6">
    <source>
        <dbReference type="ARBA" id="ARBA00023180"/>
    </source>
</evidence>
<dbReference type="FunFam" id="3.80.10.10:FF:000383">
    <property type="entry name" value="Leucine-rich repeat receptor protein kinase EMS1"/>
    <property type="match status" value="1"/>
</dbReference>
<sequence length="607" mass="66912">MKAGFCRRTVGFGRRDRGNHNGAWVIFGSFLVFGRQNGKNRRSKNESIRDLLPKFYQKSPDSVGSGTGRRPQRAEKERKTQKRKRGRKKMKKRREKWLTYGGLREGRRPELVQGKTGHWSTSRDLPSGGGAEGPVPSSPGRLGITTMASLPKITVLVLNFYFWANFMSCNVVSQPVLNIVEQEAVYNVLESINFDVPWRSLFPEDLCSSSPHGVLCDYFVLQDNNNNNSTFTAHVTEISLGYVSDYAPNPPCTPKSTLNASLFAPFGYLRKIFVYKCFVKNEVSLFDFGSLPESLEELVFMENPGLVGSLSDKVGNLMSLRRLVLSGSGVKGKIPYGLGSLVNLEQLSLSRNKISGEIPVGVMTLKKLKVLDLSQNELGGAVNESIGNLTQLLKLDLSYNRLCGGIPENLKGLKSLEFLDLSYNSFFNCGVPLFLGEMHSLREVYLSGNFLGGEIPEIWENLGGIVGMGLSRTGLIGNIPASMGVYLKKICYLGLDNNKLEGTLPEEFGALEYVNELYLENNNLSGRLPFSAKFVSKVGEKLKLEGNPQLCADEGLRISNVSVSLRLLKMCNNNAVVPNSVQFSGASLVLLPASHVVIFLGISFLLC</sequence>
<dbReference type="Pfam" id="PF00560">
    <property type="entry name" value="LRR_1"/>
    <property type="match status" value="1"/>
</dbReference>
<dbReference type="GO" id="GO:0016020">
    <property type="term" value="C:membrane"/>
    <property type="evidence" value="ECO:0007669"/>
    <property type="project" value="UniProtKB-SubCell"/>
</dbReference>
<feature type="region of interest" description="Disordered" evidence="7">
    <location>
        <begin position="111"/>
        <end position="138"/>
    </location>
</feature>
<dbReference type="PANTHER" id="PTHR48053">
    <property type="entry name" value="LEUCINE RICH REPEAT FAMILY PROTEIN, EXPRESSED"/>
    <property type="match status" value="1"/>
</dbReference>
<proteinExistence type="predicted"/>
<evidence type="ECO:0000256" key="5">
    <source>
        <dbReference type="ARBA" id="ARBA00023170"/>
    </source>
</evidence>
<dbReference type="AlphaFoldDB" id="A0AAE1SAI0"/>
<evidence type="ECO:0000313" key="9">
    <source>
        <dbReference type="EMBL" id="KAK4366102.1"/>
    </source>
</evidence>
<evidence type="ECO:0000256" key="2">
    <source>
        <dbReference type="ARBA" id="ARBA00022614"/>
    </source>
</evidence>
<dbReference type="InterPro" id="IPR001611">
    <property type="entry name" value="Leu-rich_rpt"/>
</dbReference>
<protein>
    <recommendedName>
        <fullName evidence="8">Disease resistance R13L4/SHOC-2-like LRR domain-containing protein</fullName>
    </recommendedName>
</protein>
<feature type="domain" description="Disease resistance R13L4/SHOC-2-like LRR" evidence="8">
    <location>
        <begin position="312"/>
        <end position="447"/>
    </location>
</feature>
<dbReference type="Proteomes" id="UP001291623">
    <property type="component" value="Unassembled WGS sequence"/>
</dbReference>
<keyword evidence="10" id="KW-1185">Reference proteome</keyword>
<comment type="caution">
    <text evidence="9">The sequence shown here is derived from an EMBL/GenBank/DDBJ whole genome shotgun (WGS) entry which is preliminary data.</text>
</comment>